<evidence type="ECO:0000313" key="2">
    <source>
        <dbReference type="EMBL" id="MFD2415823.1"/>
    </source>
</evidence>
<dbReference type="Pfam" id="PF13460">
    <property type="entry name" value="NAD_binding_10"/>
    <property type="match status" value="1"/>
</dbReference>
<name>A0ABW5FL94_9PSEU</name>
<protein>
    <submittedName>
        <fullName evidence="2">SDR family oxidoreductase</fullName>
    </submittedName>
</protein>
<gene>
    <name evidence="2" type="ORF">ACFSXZ_05725</name>
</gene>
<dbReference type="Proteomes" id="UP001597417">
    <property type="component" value="Unassembled WGS sequence"/>
</dbReference>
<dbReference type="PANTHER" id="PTHR12126">
    <property type="entry name" value="NADH-UBIQUINONE OXIDOREDUCTASE 39 KDA SUBUNIT-RELATED"/>
    <property type="match status" value="1"/>
</dbReference>
<feature type="domain" description="NAD(P)-binding" evidence="1">
    <location>
        <begin position="13"/>
        <end position="166"/>
    </location>
</feature>
<dbReference type="InterPro" id="IPR016040">
    <property type="entry name" value="NAD(P)-bd_dom"/>
</dbReference>
<dbReference type="InterPro" id="IPR036291">
    <property type="entry name" value="NAD(P)-bd_dom_sf"/>
</dbReference>
<keyword evidence="3" id="KW-1185">Reference proteome</keyword>
<dbReference type="RefSeq" id="WP_378261974.1">
    <property type="nucleotide sequence ID" value="NZ_JBHUKR010000004.1"/>
</dbReference>
<comment type="caution">
    <text evidence="2">The sequence shown here is derived from an EMBL/GenBank/DDBJ whole genome shotgun (WGS) entry which is preliminary data.</text>
</comment>
<evidence type="ECO:0000259" key="1">
    <source>
        <dbReference type="Pfam" id="PF13460"/>
    </source>
</evidence>
<sequence length="314" mass="34213">MTPKALRSVLVIGASGFVGRHAVEHLLAENYQVRCVTRRPGKLDDLAARGCEVVRGDMSDADSMDAALDSMDAVFVCVHTVLRQPGSTDAAADFMDIEIQGLKNIVAACRANDVRRLVSITFLGVRPDSPSRWTRGRWDTEQYLLGSGLDVTIFRPGMIVGTGGRGFSALMSQARHPVALVLGDGKQRFQHIAIEDLTYYMVASLEEPRTFGHAFDVGGDEVLTYNEMVDLAAGILGRPRTIKIHIPRWVISSIAPAMERLGRLPRGSLRGFVSGLESDSTGDTSAIRHILRRPPLGFTKAVERVISERSVASS</sequence>
<dbReference type="InterPro" id="IPR051207">
    <property type="entry name" value="ComplexI_NDUFA9_subunit"/>
</dbReference>
<evidence type="ECO:0000313" key="3">
    <source>
        <dbReference type="Proteomes" id="UP001597417"/>
    </source>
</evidence>
<dbReference type="PANTHER" id="PTHR12126:SF11">
    <property type="entry name" value="NADH DEHYDROGENASE [UBIQUINONE] 1 ALPHA SUBCOMPLEX SUBUNIT 9, MITOCHONDRIAL"/>
    <property type="match status" value="1"/>
</dbReference>
<dbReference type="SUPFAM" id="SSF51735">
    <property type="entry name" value="NAD(P)-binding Rossmann-fold domains"/>
    <property type="match status" value="1"/>
</dbReference>
<reference evidence="3" key="1">
    <citation type="journal article" date="2019" name="Int. J. Syst. Evol. Microbiol.">
        <title>The Global Catalogue of Microorganisms (GCM) 10K type strain sequencing project: providing services to taxonomists for standard genome sequencing and annotation.</title>
        <authorList>
            <consortium name="The Broad Institute Genomics Platform"/>
            <consortium name="The Broad Institute Genome Sequencing Center for Infectious Disease"/>
            <person name="Wu L."/>
            <person name="Ma J."/>
        </authorList>
    </citation>
    <scope>NUCLEOTIDE SEQUENCE [LARGE SCALE GENOMIC DNA]</scope>
    <source>
        <strain evidence="3">CGMCC 4.7645</strain>
    </source>
</reference>
<dbReference type="EMBL" id="JBHUKR010000004">
    <property type="protein sequence ID" value="MFD2415823.1"/>
    <property type="molecule type" value="Genomic_DNA"/>
</dbReference>
<accession>A0ABW5FL94</accession>
<organism evidence="2 3">
    <name type="scientific">Amycolatopsis pigmentata</name>
    <dbReference type="NCBI Taxonomy" id="450801"/>
    <lineage>
        <taxon>Bacteria</taxon>
        <taxon>Bacillati</taxon>
        <taxon>Actinomycetota</taxon>
        <taxon>Actinomycetes</taxon>
        <taxon>Pseudonocardiales</taxon>
        <taxon>Pseudonocardiaceae</taxon>
        <taxon>Amycolatopsis</taxon>
    </lineage>
</organism>
<proteinExistence type="predicted"/>
<dbReference type="Gene3D" id="3.40.50.720">
    <property type="entry name" value="NAD(P)-binding Rossmann-like Domain"/>
    <property type="match status" value="1"/>
</dbReference>